<evidence type="ECO:0000256" key="4">
    <source>
        <dbReference type="ARBA" id="ARBA00025742"/>
    </source>
</evidence>
<feature type="domain" description="Calcineurin-like phosphoesterase" evidence="5">
    <location>
        <begin position="15"/>
        <end position="232"/>
    </location>
</feature>
<evidence type="ECO:0000256" key="2">
    <source>
        <dbReference type="ARBA" id="ARBA00022801"/>
    </source>
</evidence>
<organism evidence="6">
    <name type="scientific">Woronichinia naegeliana WA131</name>
    <dbReference type="NCBI Taxonomy" id="2824559"/>
    <lineage>
        <taxon>Bacteria</taxon>
        <taxon>Bacillati</taxon>
        <taxon>Cyanobacteriota</taxon>
        <taxon>Cyanophyceae</taxon>
        <taxon>Synechococcales</taxon>
        <taxon>Coelosphaeriaceae</taxon>
        <taxon>Woronichinia</taxon>
    </lineage>
</organism>
<dbReference type="GO" id="GO:0016787">
    <property type="term" value="F:hydrolase activity"/>
    <property type="evidence" value="ECO:0007669"/>
    <property type="project" value="UniProtKB-KW"/>
</dbReference>
<proteinExistence type="inferred from homology"/>
<dbReference type="Gene3D" id="3.60.21.10">
    <property type="match status" value="1"/>
</dbReference>
<comment type="similarity">
    <text evidence="4">Belongs to the cyclic nucleotide phosphodiesterase class-III family.</text>
</comment>
<dbReference type="InterPro" id="IPR029052">
    <property type="entry name" value="Metallo-depent_PP-like"/>
</dbReference>
<dbReference type="Pfam" id="PF00149">
    <property type="entry name" value="Metallophos"/>
    <property type="match status" value="1"/>
</dbReference>
<accession>A0A977L0S7</accession>
<protein>
    <submittedName>
        <fullName evidence="6">Metallophosphoesterase</fullName>
    </submittedName>
</protein>
<name>A0A977L0S7_9CYAN</name>
<dbReference type="InterPro" id="IPR050884">
    <property type="entry name" value="CNP_phosphodiesterase-III"/>
</dbReference>
<keyword evidence="3" id="KW-0408">Iron</keyword>
<dbReference type="SUPFAM" id="SSF56300">
    <property type="entry name" value="Metallo-dependent phosphatases"/>
    <property type="match status" value="1"/>
</dbReference>
<keyword evidence="2" id="KW-0378">Hydrolase</keyword>
<dbReference type="PANTHER" id="PTHR42988">
    <property type="entry name" value="PHOSPHOHYDROLASE"/>
    <property type="match status" value="1"/>
</dbReference>
<dbReference type="PIRSF" id="PIRSF035427">
    <property type="entry name" value="All2852"/>
    <property type="match status" value="1"/>
</dbReference>
<dbReference type="AlphaFoldDB" id="A0A977L0S7"/>
<evidence type="ECO:0000256" key="3">
    <source>
        <dbReference type="ARBA" id="ARBA00023004"/>
    </source>
</evidence>
<dbReference type="PANTHER" id="PTHR42988:SF2">
    <property type="entry name" value="CYCLIC NUCLEOTIDE PHOSPHODIESTERASE CBUA0032-RELATED"/>
    <property type="match status" value="1"/>
</dbReference>
<evidence type="ECO:0000313" key="6">
    <source>
        <dbReference type="EMBL" id="UXE63466.1"/>
    </source>
</evidence>
<dbReference type="InterPro" id="IPR004843">
    <property type="entry name" value="Calcineurin-like_PHP"/>
</dbReference>
<evidence type="ECO:0000256" key="1">
    <source>
        <dbReference type="ARBA" id="ARBA00022723"/>
    </source>
</evidence>
<keyword evidence="1" id="KW-0479">Metal-binding</keyword>
<gene>
    <name evidence="6" type="ORF">KA717_13065</name>
</gene>
<dbReference type="GO" id="GO:0046872">
    <property type="term" value="F:metal ion binding"/>
    <property type="evidence" value="ECO:0007669"/>
    <property type="project" value="UniProtKB-KW"/>
</dbReference>
<dbReference type="InterPro" id="IPR011239">
    <property type="entry name" value="Pesterase_cyn"/>
</dbReference>
<reference evidence="6" key="1">
    <citation type="submission" date="2021-04" db="EMBL/GenBank/DDBJ databases">
        <title>Genome sequence of Woronichinia naegeliana from Washington state freshwater lake bloom.</title>
        <authorList>
            <person name="Dreher T.W."/>
        </authorList>
    </citation>
    <scope>NUCLEOTIDE SEQUENCE</scope>
    <source>
        <strain evidence="6">WA131</strain>
    </source>
</reference>
<dbReference type="KEGG" id="wna:KA717_13065"/>
<dbReference type="EMBL" id="CP073041">
    <property type="protein sequence ID" value="UXE63466.1"/>
    <property type="molecule type" value="Genomic_DNA"/>
</dbReference>
<evidence type="ECO:0000259" key="5">
    <source>
        <dbReference type="Pfam" id="PF00149"/>
    </source>
</evidence>
<sequence>MQNYLPFLSLIMKTFRFAVISDPHIALPQTIDNTVSRFHMVEVSIAALEKALTQLEPLNLDFLLIPGDLTQDGEIENHQWLHQRLQKLPFPCYVIPGNHDVPLPTSNHEVVGLAEFPRYYTGCGYQDSQEAYYTQELLPGVQLIALNSNAFSQDHQQIGYLEEKQYWWLEEQLKIYSEQLIFVMIHHNVIEHLPGQSHHELGRRYMLDNATQLLTLLKKYQVKLIFTGHLHVQDIAYHDGIYEITTGSLVSYPHPYRIITADYTQNQWHLTIESHRIESVEGYPQLAQQSRQFLGDRSQFFMTRLLTLPPLNLSPENAAKLVPTLQYFWADVAAGDSKFDFPNFPSPVRYFLQKFSHFNHPQHLHFQDNNTVLKL</sequence>
<dbReference type="Proteomes" id="UP001065613">
    <property type="component" value="Chromosome"/>
</dbReference>